<protein>
    <submittedName>
        <fullName evidence="3">Tetratricopeptide repeat protein</fullName>
    </submittedName>
</protein>
<reference evidence="3 4" key="1">
    <citation type="submission" date="2020-08" db="EMBL/GenBank/DDBJ databases">
        <title>Acidobacteriota in marine sediments use diverse sulfur dissimilation pathways.</title>
        <authorList>
            <person name="Wasmund K."/>
        </authorList>
    </citation>
    <scope>NUCLEOTIDE SEQUENCE [LARGE SCALE GENOMIC DNA]</scope>
    <source>
        <strain evidence="3">MAG AM4</strain>
    </source>
</reference>
<evidence type="ECO:0000313" key="3">
    <source>
        <dbReference type="EMBL" id="MBD3869248.1"/>
    </source>
</evidence>
<evidence type="ECO:0000256" key="1">
    <source>
        <dbReference type="PROSITE-ProRule" id="PRU00339"/>
    </source>
</evidence>
<evidence type="ECO:0000313" key="4">
    <source>
        <dbReference type="Proteomes" id="UP000648239"/>
    </source>
</evidence>
<dbReference type="EMBL" id="JACXWD010000069">
    <property type="protein sequence ID" value="MBD3869248.1"/>
    <property type="molecule type" value="Genomic_DNA"/>
</dbReference>
<dbReference type="Gene3D" id="1.25.40.10">
    <property type="entry name" value="Tetratricopeptide repeat domain"/>
    <property type="match status" value="1"/>
</dbReference>
<dbReference type="InterPro" id="IPR011990">
    <property type="entry name" value="TPR-like_helical_dom_sf"/>
</dbReference>
<dbReference type="Pfam" id="PF13432">
    <property type="entry name" value="TPR_16"/>
    <property type="match status" value="1"/>
</dbReference>
<keyword evidence="2" id="KW-0732">Signal</keyword>
<feature type="signal peptide" evidence="2">
    <location>
        <begin position="1"/>
        <end position="17"/>
    </location>
</feature>
<keyword evidence="1" id="KW-0802">TPR repeat</keyword>
<feature type="repeat" description="TPR" evidence="1">
    <location>
        <begin position="194"/>
        <end position="227"/>
    </location>
</feature>
<accession>A0A8J6Y2I6</accession>
<dbReference type="PROSITE" id="PS51257">
    <property type="entry name" value="PROKAR_LIPOPROTEIN"/>
    <property type="match status" value="1"/>
</dbReference>
<sequence length="282" mass="30830">MNRIPLRLVLSAAIVLALGSTGCVLPDHIGSLQKDISDVRSRIDQIETDQQASIQRLEALVREMDEGEDAPTRADFADLKLEIQDSTRKLAILEEQFRDTNGRLDGQSRDLQEALALLRNNPGQAPHALEGGAGPQESETREDNAFMAAGGQAVPDAEGLYNAAYADYSKGNYPLAVSGFNEYAERYAGSDLADNALYWVGECHYSEGAFDRAIGAFDNLLEKFPETDRAASANLKKGLAYLEMNDIRKAVVQLKYVLENFGDTDEARMARDTLASLGVPAR</sequence>
<dbReference type="Pfam" id="PF13174">
    <property type="entry name" value="TPR_6"/>
    <property type="match status" value="1"/>
</dbReference>
<feature type="chain" id="PRO_5035258716" evidence="2">
    <location>
        <begin position="18"/>
        <end position="282"/>
    </location>
</feature>
<dbReference type="Proteomes" id="UP000648239">
    <property type="component" value="Unassembled WGS sequence"/>
</dbReference>
<dbReference type="SUPFAM" id="SSF48452">
    <property type="entry name" value="TPR-like"/>
    <property type="match status" value="1"/>
</dbReference>
<proteinExistence type="predicted"/>
<comment type="caution">
    <text evidence="3">The sequence shown here is derived from an EMBL/GenBank/DDBJ whole genome shotgun (WGS) entry which is preliminary data.</text>
</comment>
<dbReference type="PROSITE" id="PS50005">
    <property type="entry name" value="TPR"/>
    <property type="match status" value="1"/>
</dbReference>
<dbReference type="InterPro" id="IPR019734">
    <property type="entry name" value="TPR_rpt"/>
</dbReference>
<dbReference type="AlphaFoldDB" id="A0A8J6Y2I6"/>
<name>A0A8J6Y2I6_9BACT</name>
<organism evidence="3 4">
    <name type="scientific">Candidatus Polarisedimenticola svalbardensis</name>
    <dbReference type="NCBI Taxonomy" id="2886004"/>
    <lineage>
        <taxon>Bacteria</taxon>
        <taxon>Pseudomonadati</taxon>
        <taxon>Acidobacteriota</taxon>
        <taxon>Candidatus Polarisedimenticolia</taxon>
        <taxon>Candidatus Polarisedimenticolales</taxon>
        <taxon>Candidatus Polarisedimenticolaceae</taxon>
        <taxon>Candidatus Polarisedimenticola</taxon>
    </lineage>
</organism>
<evidence type="ECO:0000256" key="2">
    <source>
        <dbReference type="SAM" id="SignalP"/>
    </source>
</evidence>
<gene>
    <name evidence="3" type="ORF">IFK94_14100</name>
</gene>